<dbReference type="EMBL" id="LQZP01000123">
    <property type="protein sequence ID" value="KXT92351.1"/>
    <property type="molecule type" value="Genomic_DNA"/>
</dbReference>
<evidence type="ECO:0000313" key="1">
    <source>
        <dbReference type="EMBL" id="KXT92351.1"/>
    </source>
</evidence>
<accession>A0A139PQC6</accession>
<dbReference type="PATRIC" id="fig|1303.81.peg.532"/>
<comment type="caution">
    <text evidence="1">The sequence shown here is derived from an EMBL/GenBank/DDBJ whole genome shotgun (WGS) entry which is preliminary data.</text>
</comment>
<reference evidence="1 2" key="1">
    <citation type="submission" date="2016-01" db="EMBL/GenBank/DDBJ databases">
        <title>Highly variable Streptococcus oralis are common among viridans streptococci isolated from primates.</title>
        <authorList>
            <person name="Denapaite D."/>
            <person name="Rieger M."/>
            <person name="Koendgen S."/>
            <person name="Brueckner R."/>
            <person name="Ochigava I."/>
            <person name="Kappeler P."/>
            <person name="Maetz-Rensing K."/>
            <person name="Leendertz F."/>
            <person name="Hakenbeck R."/>
        </authorList>
    </citation>
    <scope>NUCLEOTIDE SEQUENCE [LARGE SCALE GENOMIC DNA]</scope>
    <source>
        <strain evidence="1 2">DD21</strain>
    </source>
</reference>
<dbReference type="Pfam" id="PF04245">
    <property type="entry name" value="NA37"/>
    <property type="match status" value="1"/>
</dbReference>
<name>A0A139PQC6_STROR</name>
<organism evidence="1 2">
    <name type="scientific">Streptococcus oralis</name>
    <dbReference type="NCBI Taxonomy" id="1303"/>
    <lineage>
        <taxon>Bacteria</taxon>
        <taxon>Bacillati</taxon>
        <taxon>Bacillota</taxon>
        <taxon>Bacilli</taxon>
        <taxon>Lactobacillales</taxon>
        <taxon>Streptococcaceae</taxon>
        <taxon>Streptococcus</taxon>
    </lineage>
</organism>
<sequence length="155" mass="17677">MNYFSENLLAVAPKISPKKSIKELEKTAQKIAESFNTDDFQFQSKIKSAIFNNLEENNELSPEKLANDLFDNNLTARLSFIDQVKEAVPEPVQFDEIDASRQLKKFENQKLSLSNGIELIVPNNVYQDAESVEFIQNDNGTYSILIKNIEDIQSK</sequence>
<protein>
    <submittedName>
        <fullName evidence="1">Pseudouridylate synthase, 23S RNA-specific</fullName>
    </submittedName>
</protein>
<dbReference type="Proteomes" id="UP000070053">
    <property type="component" value="Unassembled WGS sequence"/>
</dbReference>
<dbReference type="AlphaFoldDB" id="A0A139PQC6"/>
<dbReference type="InterPro" id="IPR007358">
    <property type="entry name" value="Nucleoid_associated_NdpA"/>
</dbReference>
<dbReference type="GO" id="GO:0009295">
    <property type="term" value="C:nucleoid"/>
    <property type="evidence" value="ECO:0007669"/>
    <property type="project" value="InterPro"/>
</dbReference>
<gene>
    <name evidence="1" type="ORF">SORDD21_00430</name>
</gene>
<proteinExistence type="predicted"/>
<evidence type="ECO:0000313" key="2">
    <source>
        <dbReference type="Proteomes" id="UP000070053"/>
    </source>
</evidence>